<feature type="compositionally biased region" description="Basic and acidic residues" evidence="3">
    <location>
        <begin position="201"/>
        <end position="224"/>
    </location>
</feature>
<evidence type="ECO:0000256" key="3">
    <source>
        <dbReference type="SAM" id="MobiDB-lite"/>
    </source>
</evidence>
<name>A0A8H3ZNA7_9PEZI</name>
<feature type="compositionally biased region" description="Low complexity" evidence="3">
    <location>
        <begin position="151"/>
        <end position="160"/>
    </location>
</feature>
<evidence type="ECO:0000313" key="5">
    <source>
        <dbReference type="Proteomes" id="UP000434172"/>
    </source>
</evidence>
<feature type="compositionally biased region" description="Low complexity" evidence="3">
    <location>
        <begin position="74"/>
        <end position="100"/>
    </location>
</feature>
<feature type="compositionally biased region" description="Basic and acidic residues" evidence="3">
    <location>
        <begin position="388"/>
        <end position="426"/>
    </location>
</feature>
<feature type="compositionally biased region" description="Low complexity" evidence="3">
    <location>
        <begin position="45"/>
        <end position="58"/>
    </location>
</feature>
<dbReference type="Proteomes" id="UP000434172">
    <property type="component" value="Unassembled WGS sequence"/>
</dbReference>
<feature type="compositionally biased region" description="Polar residues" evidence="3">
    <location>
        <begin position="237"/>
        <end position="246"/>
    </location>
</feature>
<dbReference type="AlphaFoldDB" id="A0A8H3ZNA7"/>
<reference evidence="4 5" key="1">
    <citation type="submission" date="2019-12" db="EMBL/GenBank/DDBJ databases">
        <title>A genome sequence resource for the geographically widespread anthracnose pathogen Colletotrichum asianum.</title>
        <authorList>
            <person name="Meng Y."/>
        </authorList>
    </citation>
    <scope>NUCLEOTIDE SEQUENCE [LARGE SCALE GENOMIC DNA]</scope>
    <source>
        <strain evidence="4 5">ICMP 18580</strain>
    </source>
</reference>
<dbReference type="EMBL" id="WOWK01000031">
    <property type="protein sequence ID" value="KAF0326274.1"/>
    <property type="molecule type" value="Genomic_DNA"/>
</dbReference>
<gene>
    <name evidence="4" type="ORF">GQ607_006477</name>
</gene>
<dbReference type="SMART" id="SM00784">
    <property type="entry name" value="SPT2"/>
    <property type="match status" value="1"/>
</dbReference>
<dbReference type="Pfam" id="PF08243">
    <property type="entry name" value="SPT2"/>
    <property type="match status" value="1"/>
</dbReference>
<comment type="similarity">
    <text evidence="1">Belongs to the SPT2 family.</text>
</comment>
<comment type="caution">
    <text evidence="4">The sequence shown here is derived from an EMBL/GenBank/DDBJ whole genome shotgun (WGS) entry which is preliminary data.</text>
</comment>
<sequence length="426" mass="45473">MPVSPMSTRPPAISASQRLIWPTNAHPFSQIGDLLAQISGDKSQSTSPAPTRPAIAAAPKRKADDDLRSTVSNKTPRTSTTAPSSSSASKPASAPRPASRPAEKATTITGYRGSAARPSDRTSSTPKPLGNGTSSAKPSTSSARPLNGSGASRPTSTLPSRPSPAPLKDGAAPKKGSFAEILARAKKAQESMGQVGKIQHKPVEKVLTKKEREDLALQAKKDAKAAAAKGGAARQPSKFQGTSRPSSAAPARNGAGTNGSSRNGAPDRAKDPRAAAKARAAEEEQEKKLKKAAVATTGYTGTARPRPGATSTKKKPTPGGALLNSRPAPRYGGSARRSRYEDEEDEELDDFIEYDDEEDDAGPRYTYDSDGSSDMEAGMDDVWEEEQMAERVARREDLEQEKLEKRLKAEKEERKRKFYEQQRGRR</sequence>
<proteinExistence type="inferred from homology"/>
<feature type="compositionally biased region" description="Basic and acidic residues" evidence="3">
    <location>
        <begin position="265"/>
        <end position="287"/>
    </location>
</feature>
<dbReference type="OrthoDB" id="5430658at2759"/>
<keyword evidence="5" id="KW-1185">Reference proteome</keyword>
<feature type="compositionally biased region" description="Low complexity" evidence="3">
    <location>
        <begin position="292"/>
        <end position="303"/>
    </location>
</feature>
<keyword evidence="2" id="KW-0175">Coiled coil</keyword>
<evidence type="ECO:0000256" key="1">
    <source>
        <dbReference type="ARBA" id="ARBA00006461"/>
    </source>
</evidence>
<accession>A0A8H3ZNA7</accession>
<evidence type="ECO:0000256" key="2">
    <source>
        <dbReference type="ARBA" id="ARBA00023054"/>
    </source>
</evidence>
<organism evidence="4 5">
    <name type="scientific">Colletotrichum asianum</name>
    <dbReference type="NCBI Taxonomy" id="702518"/>
    <lineage>
        <taxon>Eukaryota</taxon>
        <taxon>Fungi</taxon>
        <taxon>Dikarya</taxon>
        <taxon>Ascomycota</taxon>
        <taxon>Pezizomycotina</taxon>
        <taxon>Sordariomycetes</taxon>
        <taxon>Hypocreomycetidae</taxon>
        <taxon>Glomerellales</taxon>
        <taxon>Glomerellaceae</taxon>
        <taxon>Colletotrichum</taxon>
        <taxon>Colletotrichum gloeosporioides species complex</taxon>
    </lineage>
</organism>
<protein>
    <submittedName>
        <fullName evidence="4">Spt2 chromatin protein</fullName>
    </submittedName>
</protein>
<evidence type="ECO:0000313" key="4">
    <source>
        <dbReference type="EMBL" id="KAF0326274.1"/>
    </source>
</evidence>
<feature type="compositionally biased region" description="Acidic residues" evidence="3">
    <location>
        <begin position="371"/>
        <end position="387"/>
    </location>
</feature>
<feature type="region of interest" description="Disordered" evidence="3">
    <location>
        <begin position="35"/>
        <end position="426"/>
    </location>
</feature>
<feature type="compositionally biased region" description="Acidic residues" evidence="3">
    <location>
        <begin position="341"/>
        <end position="360"/>
    </location>
</feature>
<dbReference type="InterPro" id="IPR013256">
    <property type="entry name" value="Chromatin_SPT2"/>
</dbReference>
<feature type="compositionally biased region" description="Polar residues" evidence="3">
    <location>
        <begin position="121"/>
        <end position="144"/>
    </location>
</feature>